<dbReference type="PIRSF" id="PIRSF038940">
    <property type="entry name" value="Low_specificity_LTA"/>
    <property type="match status" value="1"/>
</dbReference>
<comment type="cofactor">
    <cofactor evidence="1 5">
        <name>pyridoxal 5'-phosphate</name>
        <dbReference type="ChEBI" id="CHEBI:597326"/>
    </cofactor>
</comment>
<dbReference type="Pfam" id="PF01212">
    <property type="entry name" value="Beta_elim_lyase"/>
    <property type="match status" value="1"/>
</dbReference>
<dbReference type="InterPro" id="IPR015422">
    <property type="entry name" value="PyrdxlP-dep_Trfase_small"/>
</dbReference>
<dbReference type="SUPFAM" id="SSF53383">
    <property type="entry name" value="PLP-dependent transferases"/>
    <property type="match status" value="1"/>
</dbReference>
<protein>
    <recommendedName>
        <fullName evidence="5">L-threonine aldolase</fullName>
        <ecNumber evidence="5">4.1.2.48</ecNumber>
    </recommendedName>
</protein>
<comment type="catalytic activity">
    <reaction evidence="5">
        <text>L-threonine = acetaldehyde + glycine</text>
        <dbReference type="Rhea" id="RHEA:19625"/>
        <dbReference type="ChEBI" id="CHEBI:15343"/>
        <dbReference type="ChEBI" id="CHEBI:57305"/>
        <dbReference type="ChEBI" id="CHEBI:57926"/>
        <dbReference type="EC" id="4.1.2.48"/>
    </reaction>
</comment>
<dbReference type="InterPro" id="IPR026273">
    <property type="entry name" value="Low_specificity_L-TA_bact"/>
</dbReference>
<comment type="catalytic activity">
    <reaction evidence="5">
        <text>L-allo-threonine = acetaldehyde + glycine</text>
        <dbReference type="Rhea" id="RHEA:26209"/>
        <dbReference type="ChEBI" id="CHEBI:15343"/>
        <dbReference type="ChEBI" id="CHEBI:57305"/>
        <dbReference type="ChEBI" id="CHEBI:58585"/>
        <dbReference type="EC" id="4.1.2.48"/>
    </reaction>
</comment>
<sequence length="367" mass="39733">MVRPFFKPDTDLSMFFASDNWAGVHPDISANLSRHATGIATAYGDGELDRAVYRRFSEIFEREVAVFFVATGTAANALSMATCNRIGGVAFCHSEAHMNVDEFGAAGFYTGGARMSPVPGPLGRINPQALDRAITRYSQDLAPAGQPMAVTITQATEVGTVYTVEDVKAVSEVARRHKLPLHMDGARFANAVAATDISPAEMTWKSGVDIISFGGTKNGCWMADAIVVLNPDIGHDLRLLRQRAGQTFSKARFISAQFEAYFTDDLWLRMARHANAMAARLAETIEDAPAGRLAWLPQANEVFAILDRASAEKLQAAGAKFYEWGVPQGFDGHLGDNEAIYRFVASFATTTEEVDHIGHLLIGPGNG</sequence>
<keyword evidence="5" id="KW-0456">Lyase</keyword>
<dbReference type="AlphaFoldDB" id="G6Y2E2"/>
<keyword evidence="8" id="KW-1185">Reference proteome</keyword>
<proteinExistence type="inferred from homology"/>
<organism evidence="7 8">
    <name type="scientific">Mesorhizobium amorphae CCNWGS0123</name>
    <dbReference type="NCBI Taxonomy" id="1082933"/>
    <lineage>
        <taxon>Bacteria</taxon>
        <taxon>Pseudomonadati</taxon>
        <taxon>Pseudomonadota</taxon>
        <taxon>Alphaproteobacteria</taxon>
        <taxon>Hyphomicrobiales</taxon>
        <taxon>Phyllobacteriaceae</taxon>
        <taxon>Mesorhizobium</taxon>
    </lineage>
</organism>
<evidence type="ECO:0000256" key="5">
    <source>
        <dbReference type="PIRNR" id="PIRNR038940"/>
    </source>
</evidence>
<dbReference type="eggNOG" id="COG2008">
    <property type="taxonomic scope" value="Bacteria"/>
</dbReference>
<dbReference type="InterPro" id="IPR001597">
    <property type="entry name" value="ArAA_b-elim_lyase/Thr_aldolase"/>
</dbReference>
<dbReference type="STRING" id="1082933.A6B35_27945"/>
<feature type="domain" description="Aromatic amino acid beta-eliminating lyase/threonine aldolase" evidence="6">
    <location>
        <begin position="16"/>
        <end position="303"/>
    </location>
</feature>
<evidence type="ECO:0000313" key="8">
    <source>
        <dbReference type="Proteomes" id="UP000002949"/>
    </source>
</evidence>
<dbReference type="InterPro" id="IPR015424">
    <property type="entry name" value="PyrdxlP-dep_Trfase"/>
</dbReference>
<gene>
    <name evidence="7" type="ORF">MEA186_00400</name>
</gene>
<reference evidence="7 8" key="1">
    <citation type="journal article" date="2012" name="J. Bacteriol.">
        <title>Draft Genome Sequence of Plant Growth-Promoting Rhizobium Mesorhizobium amorphae, Isolated from Zinc-Lead Mine Tailings.</title>
        <authorList>
            <person name="Hao X."/>
            <person name="Lin Y."/>
            <person name="Johnstone L."/>
            <person name="Baltrus D.A."/>
            <person name="Miller S.J."/>
            <person name="Wei G."/>
            <person name="Rensing C."/>
        </authorList>
    </citation>
    <scope>NUCLEOTIDE SEQUENCE [LARGE SCALE GENOMIC DNA]</scope>
    <source>
        <strain evidence="7 8">CCNWGS0123</strain>
    </source>
</reference>
<dbReference type="PATRIC" id="fig|1082933.3.peg.78"/>
<evidence type="ECO:0000256" key="4">
    <source>
        <dbReference type="ARBA" id="ARBA00022898"/>
    </source>
</evidence>
<evidence type="ECO:0000256" key="2">
    <source>
        <dbReference type="ARBA" id="ARBA00006966"/>
    </source>
</evidence>
<dbReference type="Gene3D" id="3.40.640.10">
    <property type="entry name" value="Type I PLP-dependent aspartate aminotransferase-like (Major domain)"/>
    <property type="match status" value="1"/>
</dbReference>
<comment type="subunit">
    <text evidence="3">Homotetramer.</text>
</comment>
<dbReference type="EC" id="4.1.2.48" evidence="5"/>
<dbReference type="Proteomes" id="UP000002949">
    <property type="component" value="Unassembled WGS sequence"/>
</dbReference>
<comment type="similarity">
    <text evidence="2 5">Belongs to the threonine aldolase family.</text>
</comment>
<dbReference type="GO" id="GO:0008732">
    <property type="term" value="F:L-allo-threonine aldolase activity"/>
    <property type="evidence" value="ECO:0007669"/>
    <property type="project" value="RHEA"/>
</dbReference>
<evidence type="ECO:0000256" key="3">
    <source>
        <dbReference type="ARBA" id="ARBA00011881"/>
    </source>
</evidence>
<keyword evidence="4 5" id="KW-0663">Pyridoxal phosphate</keyword>
<dbReference type="GO" id="GO:0006567">
    <property type="term" value="P:L-threonine catabolic process"/>
    <property type="evidence" value="ECO:0007669"/>
    <property type="project" value="UniProtKB-UniRule"/>
</dbReference>
<evidence type="ECO:0000256" key="1">
    <source>
        <dbReference type="ARBA" id="ARBA00001933"/>
    </source>
</evidence>
<dbReference type="Gene3D" id="3.90.1150.10">
    <property type="entry name" value="Aspartate Aminotransferase, domain 1"/>
    <property type="match status" value="1"/>
</dbReference>
<dbReference type="EMBL" id="AGSN01000005">
    <property type="protein sequence ID" value="EHH14125.1"/>
    <property type="molecule type" value="Genomic_DNA"/>
</dbReference>
<evidence type="ECO:0000259" key="6">
    <source>
        <dbReference type="Pfam" id="PF01212"/>
    </source>
</evidence>
<accession>G6Y2E2</accession>
<comment type="function">
    <text evidence="5">Catalyzes the cleavage of L-allo-threonine and L-threonine to glycine and acetaldehyde.</text>
</comment>
<dbReference type="PANTHER" id="PTHR48097:SF5">
    <property type="entry name" value="LOW SPECIFICITY L-THREONINE ALDOLASE"/>
    <property type="match status" value="1"/>
</dbReference>
<name>G6Y2E2_9HYPH</name>
<evidence type="ECO:0000313" key="7">
    <source>
        <dbReference type="EMBL" id="EHH14125.1"/>
    </source>
</evidence>
<dbReference type="InterPro" id="IPR015421">
    <property type="entry name" value="PyrdxlP-dep_Trfase_major"/>
</dbReference>
<dbReference type="PANTHER" id="PTHR48097">
    <property type="entry name" value="L-THREONINE ALDOLASE-RELATED"/>
    <property type="match status" value="1"/>
</dbReference>